<dbReference type="Proteomes" id="UP000193922">
    <property type="component" value="Unassembled WGS sequence"/>
</dbReference>
<gene>
    <name evidence="3" type="ORF">DL89DRAFT_289991</name>
</gene>
<dbReference type="RefSeq" id="XP_040747639.1">
    <property type="nucleotide sequence ID" value="XM_040890026.1"/>
</dbReference>
<keyword evidence="1" id="KW-0812">Transmembrane</keyword>
<dbReference type="GeneID" id="63806674"/>
<proteinExistence type="predicted"/>
<dbReference type="AlphaFoldDB" id="A0A1Y1WMA9"/>
<sequence length="264" mass="30345">MAISGSHAAWWYGRAIKVYFGISILLSFMWILKHLYVDMPTASAPFALGPPAQQYSQAFTDHIYCLNVQNRLGRHARMRALLEYMHLDGELFTGRQISHLDVWRNIINNNFRHALVIEDDVDFEVDFVERIAKAMAAVQRKKWDILYVGHCSMDEGQGKPRGQDVFKATKPFCTSGYIVSRSGAQKLFAYFVRNLSAATLDLLNAYSLFPPAVFQRRDLYPADDGMELKISKLLTNSAWDEARRLEPRLANWTEPLDRHTFRHG</sequence>
<name>A0A1Y1WMA9_9FUNG</name>
<accession>A0A1Y1WMA9</accession>
<protein>
    <recommendedName>
        <fullName evidence="2">Glycosyl transferase family 25 domain-containing protein</fullName>
    </recommendedName>
</protein>
<evidence type="ECO:0000259" key="2">
    <source>
        <dbReference type="Pfam" id="PF01755"/>
    </source>
</evidence>
<comment type="caution">
    <text evidence="3">The sequence shown here is derived from an EMBL/GenBank/DDBJ whole genome shotgun (WGS) entry which is preliminary data.</text>
</comment>
<keyword evidence="4" id="KW-1185">Reference proteome</keyword>
<reference evidence="3 4" key="1">
    <citation type="submission" date="2016-07" db="EMBL/GenBank/DDBJ databases">
        <title>Pervasive Adenine N6-methylation of Active Genes in Fungi.</title>
        <authorList>
            <consortium name="DOE Joint Genome Institute"/>
            <person name="Mondo S.J."/>
            <person name="Dannebaum R.O."/>
            <person name="Kuo R.C."/>
            <person name="Labutti K."/>
            <person name="Haridas S."/>
            <person name="Kuo A."/>
            <person name="Salamov A."/>
            <person name="Ahrendt S.R."/>
            <person name="Lipzen A."/>
            <person name="Sullivan W."/>
            <person name="Andreopoulos W.B."/>
            <person name="Clum A."/>
            <person name="Lindquist E."/>
            <person name="Daum C."/>
            <person name="Ramamoorthy G.K."/>
            <person name="Gryganskyi A."/>
            <person name="Culley D."/>
            <person name="Magnuson J.K."/>
            <person name="James T.Y."/>
            <person name="O'Malley M.A."/>
            <person name="Stajich J.E."/>
            <person name="Spatafora J.W."/>
            <person name="Visel A."/>
            <person name="Grigoriev I.V."/>
        </authorList>
    </citation>
    <scope>NUCLEOTIDE SEQUENCE [LARGE SCALE GENOMIC DNA]</scope>
    <source>
        <strain evidence="3 4">ATCC 12442</strain>
    </source>
</reference>
<dbReference type="Pfam" id="PF01755">
    <property type="entry name" value="Glyco_transf_25"/>
    <property type="match status" value="1"/>
</dbReference>
<dbReference type="EMBL" id="MCFD01000001">
    <property type="protein sequence ID" value="ORX74428.1"/>
    <property type="molecule type" value="Genomic_DNA"/>
</dbReference>
<dbReference type="OrthoDB" id="686384at2759"/>
<feature type="domain" description="Glycosyl transferase family 25" evidence="2">
    <location>
        <begin position="97"/>
        <end position="191"/>
    </location>
</feature>
<feature type="transmembrane region" description="Helical" evidence="1">
    <location>
        <begin position="12"/>
        <end position="32"/>
    </location>
</feature>
<dbReference type="STRING" id="61395.A0A1Y1WMA9"/>
<dbReference type="InterPro" id="IPR002654">
    <property type="entry name" value="Glyco_trans_25"/>
</dbReference>
<organism evidence="3 4">
    <name type="scientific">Linderina pennispora</name>
    <dbReference type="NCBI Taxonomy" id="61395"/>
    <lineage>
        <taxon>Eukaryota</taxon>
        <taxon>Fungi</taxon>
        <taxon>Fungi incertae sedis</taxon>
        <taxon>Zoopagomycota</taxon>
        <taxon>Kickxellomycotina</taxon>
        <taxon>Kickxellomycetes</taxon>
        <taxon>Kickxellales</taxon>
        <taxon>Kickxellaceae</taxon>
        <taxon>Linderina</taxon>
    </lineage>
</organism>
<evidence type="ECO:0000256" key="1">
    <source>
        <dbReference type="SAM" id="Phobius"/>
    </source>
</evidence>
<evidence type="ECO:0000313" key="4">
    <source>
        <dbReference type="Proteomes" id="UP000193922"/>
    </source>
</evidence>
<keyword evidence="1" id="KW-1133">Transmembrane helix</keyword>
<keyword evidence="1" id="KW-0472">Membrane</keyword>
<evidence type="ECO:0000313" key="3">
    <source>
        <dbReference type="EMBL" id="ORX74428.1"/>
    </source>
</evidence>